<gene>
    <name evidence="8" type="primary">ispA</name>
</gene>
<dbReference type="GO" id="GO:0008299">
    <property type="term" value="P:isoprenoid biosynthetic process"/>
    <property type="evidence" value="ECO:0007669"/>
    <property type="project" value="UniProtKB-KW"/>
</dbReference>
<comment type="similarity">
    <text evidence="2 7">Belongs to the FPP/GGPP synthase family.</text>
</comment>
<accession>A0A075HE27</accession>
<dbReference type="SUPFAM" id="SSF48576">
    <property type="entry name" value="Terpenoid synthases"/>
    <property type="match status" value="1"/>
</dbReference>
<evidence type="ECO:0000256" key="4">
    <source>
        <dbReference type="ARBA" id="ARBA00022723"/>
    </source>
</evidence>
<evidence type="ECO:0000256" key="3">
    <source>
        <dbReference type="ARBA" id="ARBA00022679"/>
    </source>
</evidence>
<dbReference type="InterPro" id="IPR053378">
    <property type="entry name" value="Prenyl_diphosphate_synthase"/>
</dbReference>
<evidence type="ECO:0000256" key="2">
    <source>
        <dbReference type="ARBA" id="ARBA00006706"/>
    </source>
</evidence>
<dbReference type="EC" id="2.5.1.1" evidence="8"/>
<name>A0A075HE27_9ARCH</name>
<dbReference type="AlphaFoldDB" id="A0A075HE27"/>
<evidence type="ECO:0000256" key="1">
    <source>
        <dbReference type="ARBA" id="ARBA00001946"/>
    </source>
</evidence>
<dbReference type="PANTHER" id="PTHR43281">
    <property type="entry name" value="FARNESYL DIPHOSPHATE SYNTHASE"/>
    <property type="match status" value="1"/>
</dbReference>
<evidence type="ECO:0000256" key="6">
    <source>
        <dbReference type="ARBA" id="ARBA00023229"/>
    </source>
</evidence>
<dbReference type="InterPro" id="IPR000092">
    <property type="entry name" value="Polyprenyl_synt"/>
</dbReference>
<dbReference type="SFLD" id="SFLDG01017">
    <property type="entry name" value="Polyprenyl_Transferase_Like"/>
    <property type="match status" value="1"/>
</dbReference>
<evidence type="ECO:0000313" key="8">
    <source>
        <dbReference type="EMBL" id="AIF12168.1"/>
    </source>
</evidence>
<dbReference type="GO" id="GO:0004161">
    <property type="term" value="F:dimethylallyltranstransferase activity"/>
    <property type="evidence" value="ECO:0007669"/>
    <property type="project" value="UniProtKB-EC"/>
</dbReference>
<proteinExistence type="inferred from homology"/>
<reference evidence="8" key="1">
    <citation type="journal article" date="2014" name="Genome Biol. Evol.">
        <title>Pangenome evidence for extensive interdomain horizontal transfer affecting lineage core and shell genes in uncultured planktonic thaumarchaeota and euryarchaeota.</title>
        <authorList>
            <person name="Deschamps P."/>
            <person name="Zivanovic Y."/>
            <person name="Moreira D."/>
            <person name="Rodriguez-Valera F."/>
            <person name="Lopez-Garcia P."/>
        </authorList>
    </citation>
    <scope>NUCLEOTIDE SEQUENCE</scope>
</reference>
<organism evidence="8">
    <name type="scientific">uncultured marine thaumarchaeote KM3_54_G03</name>
    <dbReference type="NCBI Taxonomy" id="1456192"/>
    <lineage>
        <taxon>Archaea</taxon>
        <taxon>Nitrososphaerota</taxon>
        <taxon>environmental samples</taxon>
    </lineage>
</organism>
<dbReference type="Gene3D" id="1.10.600.10">
    <property type="entry name" value="Farnesyl Diphosphate Synthase"/>
    <property type="match status" value="1"/>
</dbReference>
<keyword evidence="4" id="KW-0479">Metal-binding</keyword>
<dbReference type="SFLD" id="SFLDS00005">
    <property type="entry name" value="Isoprenoid_Synthase_Type_I"/>
    <property type="match status" value="1"/>
</dbReference>
<dbReference type="Pfam" id="PF00348">
    <property type="entry name" value="polyprenyl_synt"/>
    <property type="match status" value="1"/>
</dbReference>
<keyword evidence="6" id="KW-0414">Isoprene biosynthesis</keyword>
<dbReference type="GO" id="GO:0005737">
    <property type="term" value="C:cytoplasm"/>
    <property type="evidence" value="ECO:0007669"/>
    <property type="project" value="UniProtKB-ARBA"/>
</dbReference>
<dbReference type="EMBL" id="KF900938">
    <property type="protein sequence ID" value="AIF12168.1"/>
    <property type="molecule type" value="Genomic_DNA"/>
</dbReference>
<protein>
    <submittedName>
        <fullName evidence="8">Geranyltranstransferase (IspA)</fullName>
        <ecNumber evidence="8">2.5.1.1</ecNumber>
    </submittedName>
</protein>
<evidence type="ECO:0000256" key="5">
    <source>
        <dbReference type="ARBA" id="ARBA00022842"/>
    </source>
</evidence>
<dbReference type="InterPro" id="IPR008949">
    <property type="entry name" value="Isoprenoid_synthase_dom_sf"/>
</dbReference>
<dbReference type="FunFam" id="1.10.600.10:FF:000001">
    <property type="entry name" value="Geranylgeranyl diphosphate synthase"/>
    <property type="match status" value="1"/>
</dbReference>
<dbReference type="InterPro" id="IPR033749">
    <property type="entry name" value="Polyprenyl_synt_CS"/>
</dbReference>
<evidence type="ECO:0000256" key="7">
    <source>
        <dbReference type="RuleBase" id="RU004466"/>
    </source>
</evidence>
<dbReference type="CDD" id="cd00685">
    <property type="entry name" value="Trans_IPPS_HT"/>
    <property type="match status" value="1"/>
</dbReference>
<dbReference type="NCBIfam" id="NF045485">
    <property type="entry name" value="FPPsyn"/>
    <property type="match status" value="1"/>
</dbReference>
<keyword evidence="5" id="KW-0460">Magnesium</keyword>
<comment type="cofactor">
    <cofactor evidence="1">
        <name>Mg(2+)</name>
        <dbReference type="ChEBI" id="CHEBI:18420"/>
    </cofactor>
</comment>
<sequence>MITRAQPEPFGERLEFYRQRVNTHLEETLAINKGVPQALKDAMYYATLGPGKRIRPLLSYATGEFFNLKVECVDSIAVAIELVHAYSLIHDDLPAMDNDDLRRGRPTTHKKFNEAVAILTGDALQALAFESLSKSPLLSKQPQTQTKIIGWLANAAGASGMVGGQLLDLEAEEHSVDETALADIHQRKTGRLIQASIMMPSELANPSAETIRKLDRFANDIGLAFQIRDDLLEVEQDTEMLGKNIHSDENNKKTTYPSLLGLEDARNRASGVYKKALETLEQLGERAAGLRWVSDYIMNRSH</sequence>
<dbReference type="PROSITE" id="PS00723">
    <property type="entry name" value="POLYPRENYL_SYNTHASE_1"/>
    <property type="match status" value="1"/>
</dbReference>
<dbReference type="GO" id="GO:0046872">
    <property type="term" value="F:metal ion binding"/>
    <property type="evidence" value="ECO:0007669"/>
    <property type="project" value="UniProtKB-KW"/>
</dbReference>
<dbReference type="PANTHER" id="PTHR43281:SF1">
    <property type="entry name" value="FARNESYL DIPHOSPHATE SYNTHASE"/>
    <property type="match status" value="1"/>
</dbReference>
<keyword evidence="3 7" id="KW-0808">Transferase</keyword>